<reference evidence="1 2" key="1">
    <citation type="journal article" date="2010" name="J. Bacteriol.">
        <title>The genome of the amoeba symbiont 'Candidatus Amoebophilus asiaticus' reveals common mechanisms for host cell interaction among amoeba-associated bacteria.</title>
        <authorList>
            <person name="Schmitz-Esser S."/>
            <person name="Tischler P."/>
            <person name="Arnold R."/>
            <person name="Montanaro J."/>
            <person name="Wagner M."/>
            <person name="Rattei T."/>
            <person name="Horn M."/>
        </authorList>
    </citation>
    <scope>NUCLEOTIDE SEQUENCE [LARGE SCALE GENOMIC DNA]</scope>
    <source>
        <strain evidence="1 2">5a2</strain>
    </source>
</reference>
<sequence length="508" mass="56305">MKYTYSLIQPSIIRFLLISAVLQSCGTPPNSPPPAKEEPITHLPIPIEGLADKQLSPKESPISTIPQLQATEIEEGGAIQDMQALSDLAVAQGSGQDKACKTVKAYYHKVEAGVQEIALSTYAMARLYERGKDTEEDLGLALALYTKASKLGHPKAAYHAGRLHLFGRTARSDIREAYGFLEKAGQVGIYKACLLLGRVHEYGWGTVPNATEALAWYAQASLSLNRDSYSRGSALYHLGWLYKLGKGVESNEAAALSFFEQALIIGQGNPINQTPDQTSRMYSQRIENRVKKQTQEQLIRILTEISHNGEAIIKELENVNAHLELDDKADLALLVHHPLFKTNCKSVRLLNQMGNVGLIVEFVKHLKGTNVDAINLRETEMCDAEVVEFSKYLQRTNVRTLNLGENKITSTGAIEIAKHLQRTQVHTLDLGWNKIGDQGLVEVAENLQGTNVHTISLAKNDIGDEVTINFASHLQGTQVHTVDLSENLITPDVQRLLVEQYPHIKWFF</sequence>
<dbReference type="InterPro" id="IPR001611">
    <property type="entry name" value="Leu-rich_rpt"/>
</dbReference>
<dbReference type="SUPFAM" id="SSF81901">
    <property type="entry name" value="HCP-like"/>
    <property type="match status" value="2"/>
</dbReference>
<dbReference type="RefSeq" id="WP_012472516.1">
    <property type="nucleotide sequence ID" value="NC_010830.1"/>
</dbReference>
<dbReference type="InterPro" id="IPR006597">
    <property type="entry name" value="Sel1-like"/>
</dbReference>
<dbReference type="InterPro" id="IPR052945">
    <property type="entry name" value="Mitotic_Regulator"/>
</dbReference>
<dbReference type="PANTHER" id="PTHR43628">
    <property type="entry name" value="ACTIVATOR OF C KINASE PROTEIN 1-RELATED"/>
    <property type="match status" value="1"/>
</dbReference>
<dbReference type="InterPro" id="IPR011990">
    <property type="entry name" value="TPR-like_helical_dom_sf"/>
</dbReference>
<dbReference type="eggNOG" id="COG4886">
    <property type="taxonomic scope" value="Bacteria"/>
</dbReference>
<dbReference type="AlphaFoldDB" id="B3ERA0"/>
<evidence type="ECO:0000313" key="1">
    <source>
        <dbReference type="EMBL" id="ACE05752.1"/>
    </source>
</evidence>
<evidence type="ECO:0000313" key="2">
    <source>
        <dbReference type="Proteomes" id="UP000001227"/>
    </source>
</evidence>
<dbReference type="Pfam" id="PF08238">
    <property type="entry name" value="Sel1"/>
    <property type="match status" value="4"/>
</dbReference>
<name>B3ERA0_AMOA5</name>
<gene>
    <name evidence="1" type="ordered locus">Aasi_0318</name>
</gene>
<dbReference type="SUPFAM" id="SSF52047">
    <property type="entry name" value="RNI-like"/>
    <property type="match status" value="1"/>
</dbReference>
<dbReference type="OrthoDB" id="838089at2"/>
<dbReference type="Gene3D" id="3.80.10.10">
    <property type="entry name" value="Ribonuclease Inhibitor"/>
    <property type="match status" value="1"/>
</dbReference>
<protein>
    <recommendedName>
        <fullName evidence="3">Sel1 domain protein repeat-containing protein</fullName>
    </recommendedName>
</protein>
<accession>B3ERA0</accession>
<evidence type="ECO:0008006" key="3">
    <source>
        <dbReference type="Google" id="ProtNLM"/>
    </source>
</evidence>
<dbReference type="HOGENOM" id="CLU_536023_0_0_10"/>
<organism evidence="1 2">
    <name type="scientific">Amoebophilus asiaticus (strain 5a2)</name>
    <dbReference type="NCBI Taxonomy" id="452471"/>
    <lineage>
        <taxon>Bacteria</taxon>
        <taxon>Pseudomonadati</taxon>
        <taxon>Bacteroidota</taxon>
        <taxon>Cytophagia</taxon>
        <taxon>Cytophagales</taxon>
        <taxon>Amoebophilaceae</taxon>
        <taxon>Candidatus Amoebophilus</taxon>
    </lineage>
</organism>
<dbReference type="STRING" id="452471.Aasi_0318"/>
<proteinExistence type="predicted"/>
<dbReference type="EMBL" id="CP001102">
    <property type="protein sequence ID" value="ACE05752.1"/>
    <property type="molecule type" value="Genomic_DNA"/>
</dbReference>
<dbReference type="InterPro" id="IPR032675">
    <property type="entry name" value="LRR_dom_sf"/>
</dbReference>
<dbReference type="Pfam" id="PF13516">
    <property type="entry name" value="LRR_6"/>
    <property type="match status" value="2"/>
</dbReference>
<dbReference type="KEGG" id="aas:Aasi_0318"/>
<keyword evidence="2" id="KW-1185">Reference proteome</keyword>
<dbReference type="PANTHER" id="PTHR43628:SF1">
    <property type="entry name" value="CHITIN SYNTHASE REGULATORY FACTOR 2-RELATED"/>
    <property type="match status" value="1"/>
</dbReference>
<dbReference type="SMART" id="SM00671">
    <property type="entry name" value="SEL1"/>
    <property type="match status" value="4"/>
</dbReference>
<dbReference type="PROSITE" id="PS51257">
    <property type="entry name" value="PROKAR_LIPOPROTEIN"/>
    <property type="match status" value="1"/>
</dbReference>
<dbReference type="eggNOG" id="COG0790">
    <property type="taxonomic scope" value="Bacteria"/>
</dbReference>
<dbReference type="Gene3D" id="1.25.40.10">
    <property type="entry name" value="Tetratricopeptide repeat domain"/>
    <property type="match status" value="1"/>
</dbReference>
<dbReference type="Proteomes" id="UP000001227">
    <property type="component" value="Chromosome"/>
</dbReference>